<dbReference type="EMBL" id="BRXZ01004391">
    <property type="protein sequence ID" value="GMH47942.1"/>
    <property type="molecule type" value="Genomic_DNA"/>
</dbReference>
<evidence type="ECO:0000313" key="3">
    <source>
        <dbReference type="Proteomes" id="UP001165082"/>
    </source>
</evidence>
<proteinExistence type="predicted"/>
<comment type="caution">
    <text evidence="2">The sequence shown here is derived from an EMBL/GenBank/DDBJ whole genome shotgun (WGS) entry which is preliminary data.</text>
</comment>
<organism evidence="2 3">
    <name type="scientific">Triparma retinervis</name>
    <dbReference type="NCBI Taxonomy" id="2557542"/>
    <lineage>
        <taxon>Eukaryota</taxon>
        <taxon>Sar</taxon>
        <taxon>Stramenopiles</taxon>
        <taxon>Ochrophyta</taxon>
        <taxon>Bolidophyceae</taxon>
        <taxon>Parmales</taxon>
        <taxon>Triparmaceae</taxon>
        <taxon>Triparma</taxon>
    </lineage>
</organism>
<gene>
    <name evidence="2" type="ORF">TrRE_jg12070</name>
</gene>
<dbReference type="Proteomes" id="UP001165082">
    <property type="component" value="Unassembled WGS sequence"/>
</dbReference>
<dbReference type="AlphaFoldDB" id="A0A9W7DMQ7"/>
<name>A0A9W7DMQ7_9STRA</name>
<accession>A0A9W7DMQ7</accession>
<evidence type="ECO:0000313" key="2">
    <source>
        <dbReference type="EMBL" id="GMH47942.1"/>
    </source>
</evidence>
<dbReference type="OrthoDB" id="10357323at2759"/>
<reference evidence="2" key="1">
    <citation type="submission" date="2022-07" db="EMBL/GenBank/DDBJ databases">
        <title>Genome analysis of Parmales, a sister group of diatoms, reveals the evolutionary specialization of diatoms from phago-mixotrophs to photoautotrophs.</title>
        <authorList>
            <person name="Ban H."/>
            <person name="Sato S."/>
            <person name="Yoshikawa S."/>
            <person name="Kazumasa Y."/>
            <person name="Nakamura Y."/>
            <person name="Ichinomiya M."/>
            <person name="Saitoh K."/>
            <person name="Sato N."/>
            <person name="Blanc-Mathieu R."/>
            <person name="Endo H."/>
            <person name="Kuwata A."/>
            <person name="Ogata H."/>
        </authorList>
    </citation>
    <scope>NUCLEOTIDE SEQUENCE</scope>
</reference>
<evidence type="ECO:0000256" key="1">
    <source>
        <dbReference type="SAM" id="MobiDB-lite"/>
    </source>
</evidence>
<keyword evidence="3" id="KW-1185">Reference proteome</keyword>
<feature type="region of interest" description="Disordered" evidence="1">
    <location>
        <begin position="120"/>
        <end position="163"/>
    </location>
</feature>
<protein>
    <submittedName>
        <fullName evidence="2">Uncharacterized protein</fullName>
    </submittedName>
</protein>
<sequence>MHDGVATWIPVYCWKSRRSPQSHKAVKSLMSYYDLHEVKKPGPSGHKLDCMESCWSIGWRWCYDELGTSGLPHTWYAPVGVESSFAPEGHFGSTSVLPLLRRMGEPVNAARFEEWCRGVDEKEGEKKSKAQKKPPKKRGPENPGEGGEKKKTKTKKKEPEVWV</sequence>